<evidence type="ECO:0000256" key="1">
    <source>
        <dbReference type="SAM" id="MobiDB-lite"/>
    </source>
</evidence>
<name>A0A7C2G3Y8_9DEIN</name>
<dbReference type="PANTHER" id="PTHR21666:SF270">
    <property type="entry name" value="MUREIN HYDROLASE ACTIVATOR ENVC"/>
    <property type="match status" value="1"/>
</dbReference>
<evidence type="ECO:0000313" key="4">
    <source>
        <dbReference type="EMBL" id="HEH81984.1"/>
    </source>
</evidence>
<reference evidence="4" key="1">
    <citation type="journal article" date="2020" name="mSystems">
        <title>Genome- and Community-Level Interaction Insights into Carbon Utilization and Element Cycling Functions of Hydrothermarchaeota in Hydrothermal Sediment.</title>
        <authorList>
            <person name="Zhou Z."/>
            <person name="Liu Y."/>
            <person name="Xu W."/>
            <person name="Pan J."/>
            <person name="Luo Z.H."/>
            <person name="Li M."/>
        </authorList>
    </citation>
    <scope>NUCLEOTIDE SEQUENCE [LARGE SCALE GENOMIC DNA]</scope>
    <source>
        <strain evidence="4">SpSt-246</strain>
    </source>
</reference>
<feature type="chain" id="PRO_5028129301" evidence="2">
    <location>
        <begin position="20"/>
        <end position="395"/>
    </location>
</feature>
<evidence type="ECO:0000259" key="3">
    <source>
        <dbReference type="PROSITE" id="PS51782"/>
    </source>
</evidence>
<gene>
    <name evidence="4" type="ORF">ENP73_03050</name>
</gene>
<evidence type="ECO:0000256" key="2">
    <source>
        <dbReference type="SAM" id="SignalP"/>
    </source>
</evidence>
<feature type="domain" description="LysM" evidence="3">
    <location>
        <begin position="105"/>
        <end position="150"/>
    </location>
</feature>
<dbReference type="InterPro" id="IPR011055">
    <property type="entry name" value="Dup_hybrid_motif"/>
</dbReference>
<sequence length="395" mass="43293">MRRILGLLCLFSCSGAVFAKLPVLSPLPLPEATVEVDRAARKGWVLYQVRPGDTLAGIAARFGVDPRHIQWSSGLKDDRLQVGQELRIPLVAAEERSPRVPPGVEVYRVRPGDTLASLAQRYGLSPLDLVSANPSLESLDRLVAGSVIYIPKGAKGLLVSLPEGETLVDLAGRFGLSPVAVARANGIQDPTELRPGDLVLLPGIQARTTYQRLLAKQEEERQARLEAERRRQEEERRLAEERRRQEAQRQARLRQAQAPKPQVRRVSYQEGGLRWPLSGFRITTYFGQRGAFQRFHTGIDLAAPYGTPIAAAKSGQVEVAGWSALGYGFHVILDHGGGVETLYAHLSRIAVRPGEWVEAGQVIGYVGSTGWSTGPHLHFEVRVGGVPQNPLAYLP</sequence>
<dbReference type="Pfam" id="PF01551">
    <property type="entry name" value="Peptidase_M23"/>
    <property type="match status" value="1"/>
</dbReference>
<dbReference type="SMART" id="SM00257">
    <property type="entry name" value="LysM"/>
    <property type="match status" value="3"/>
</dbReference>
<proteinExistence type="predicted"/>
<comment type="caution">
    <text evidence="4">The sequence shown here is derived from an EMBL/GenBank/DDBJ whole genome shotgun (WGS) entry which is preliminary data.</text>
</comment>
<dbReference type="Pfam" id="PF01476">
    <property type="entry name" value="LysM"/>
    <property type="match status" value="3"/>
</dbReference>
<dbReference type="InterPro" id="IPR018392">
    <property type="entry name" value="LysM"/>
</dbReference>
<accession>A0A7C2G3Y8</accession>
<dbReference type="GO" id="GO:0004222">
    <property type="term" value="F:metalloendopeptidase activity"/>
    <property type="evidence" value="ECO:0007669"/>
    <property type="project" value="TreeGrafter"/>
</dbReference>
<dbReference type="AlphaFoldDB" id="A0A7C2G3Y8"/>
<dbReference type="EMBL" id="DSKL01000128">
    <property type="protein sequence ID" value="HEH81984.1"/>
    <property type="molecule type" value="Genomic_DNA"/>
</dbReference>
<dbReference type="InterPro" id="IPR016047">
    <property type="entry name" value="M23ase_b-sheet_dom"/>
</dbReference>
<dbReference type="SUPFAM" id="SSF51261">
    <property type="entry name" value="Duplicated hybrid motif"/>
    <property type="match status" value="1"/>
</dbReference>
<dbReference type="CDD" id="cd00118">
    <property type="entry name" value="LysM"/>
    <property type="match status" value="3"/>
</dbReference>
<feature type="compositionally biased region" description="Basic and acidic residues" evidence="1">
    <location>
        <begin position="239"/>
        <end position="249"/>
    </location>
</feature>
<dbReference type="CDD" id="cd12797">
    <property type="entry name" value="M23_peptidase"/>
    <property type="match status" value="1"/>
</dbReference>
<feature type="domain" description="LysM" evidence="3">
    <location>
        <begin position="45"/>
        <end position="88"/>
    </location>
</feature>
<keyword evidence="2" id="KW-0732">Signal</keyword>
<dbReference type="InterPro" id="IPR050570">
    <property type="entry name" value="Cell_wall_metabolism_enzyme"/>
</dbReference>
<dbReference type="SUPFAM" id="SSF54106">
    <property type="entry name" value="LysM domain"/>
    <property type="match status" value="2"/>
</dbReference>
<feature type="signal peptide" evidence="2">
    <location>
        <begin position="1"/>
        <end position="19"/>
    </location>
</feature>
<dbReference type="Gene3D" id="2.70.70.10">
    <property type="entry name" value="Glucose Permease (Domain IIA)"/>
    <property type="match status" value="1"/>
</dbReference>
<feature type="region of interest" description="Disordered" evidence="1">
    <location>
        <begin position="239"/>
        <end position="261"/>
    </location>
</feature>
<dbReference type="Gene3D" id="3.10.350.10">
    <property type="entry name" value="LysM domain"/>
    <property type="match status" value="3"/>
</dbReference>
<dbReference type="PROSITE" id="PS51782">
    <property type="entry name" value="LYSM"/>
    <property type="match status" value="2"/>
</dbReference>
<organism evidence="4">
    <name type="scientific">Thermus islandicus</name>
    <dbReference type="NCBI Taxonomy" id="540988"/>
    <lineage>
        <taxon>Bacteria</taxon>
        <taxon>Thermotogati</taxon>
        <taxon>Deinococcota</taxon>
        <taxon>Deinococci</taxon>
        <taxon>Thermales</taxon>
        <taxon>Thermaceae</taxon>
        <taxon>Thermus</taxon>
    </lineage>
</organism>
<dbReference type="PANTHER" id="PTHR21666">
    <property type="entry name" value="PEPTIDASE-RELATED"/>
    <property type="match status" value="1"/>
</dbReference>
<dbReference type="InterPro" id="IPR036779">
    <property type="entry name" value="LysM_dom_sf"/>
</dbReference>
<protein>
    <submittedName>
        <fullName evidence="4">LysM peptidoglycan-binding domain-containing protein</fullName>
    </submittedName>
</protein>